<evidence type="ECO:0000313" key="4">
    <source>
        <dbReference type="EMBL" id="KAG5165824.1"/>
    </source>
</evidence>
<protein>
    <recommendedName>
        <fullName evidence="5">Zn(2)-C6 fungal-type domain-containing protein</fullName>
    </recommendedName>
</protein>
<feature type="compositionally biased region" description="Polar residues" evidence="2">
    <location>
        <begin position="880"/>
        <end position="891"/>
    </location>
</feature>
<evidence type="ECO:0000256" key="2">
    <source>
        <dbReference type="SAM" id="MobiDB-lite"/>
    </source>
</evidence>
<organism evidence="4">
    <name type="scientific">Psilocybe cubensis</name>
    <name type="common">Psychedelic mushroom</name>
    <name type="synonym">Stropharia cubensis</name>
    <dbReference type="NCBI Taxonomy" id="181762"/>
    <lineage>
        <taxon>Eukaryota</taxon>
        <taxon>Fungi</taxon>
        <taxon>Dikarya</taxon>
        <taxon>Basidiomycota</taxon>
        <taxon>Agaricomycotina</taxon>
        <taxon>Agaricomycetes</taxon>
        <taxon>Agaricomycetidae</taxon>
        <taxon>Agaricales</taxon>
        <taxon>Agaricineae</taxon>
        <taxon>Strophariaceae</taxon>
        <taxon>Psilocybe</taxon>
    </lineage>
</organism>
<feature type="compositionally biased region" description="Basic and acidic residues" evidence="2">
    <location>
        <begin position="646"/>
        <end position="664"/>
    </location>
</feature>
<feature type="compositionally biased region" description="Basic and acidic residues" evidence="2">
    <location>
        <begin position="167"/>
        <end position="179"/>
    </location>
</feature>
<feature type="compositionally biased region" description="Basic and acidic residues" evidence="2">
    <location>
        <begin position="928"/>
        <end position="938"/>
    </location>
</feature>
<proteinExistence type="predicted"/>
<keyword evidence="3" id="KW-0732">Signal</keyword>
<feature type="region of interest" description="Disordered" evidence="2">
    <location>
        <begin position="565"/>
        <end position="669"/>
    </location>
</feature>
<feature type="coiled-coil region" evidence="1">
    <location>
        <begin position="411"/>
        <end position="445"/>
    </location>
</feature>
<feature type="region of interest" description="Disordered" evidence="2">
    <location>
        <begin position="301"/>
        <end position="335"/>
    </location>
</feature>
<feature type="compositionally biased region" description="Polar residues" evidence="2">
    <location>
        <begin position="611"/>
        <end position="645"/>
    </location>
</feature>
<comment type="caution">
    <text evidence="4">The sequence shown here is derived from an EMBL/GenBank/DDBJ whole genome shotgun (WGS) entry which is preliminary data.</text>
</comment>
<evidence type="ECO:0000256" key="3">
    <source>
        <dbReference type="SAM" id="SignalP"/>
    </source>
</evidence>
<keyword evidence="1" id="KW-0175">Coiled coil</keyword>
<evidence type="ECO:0008006" key="5">
    <source>
        <dbReference type="Google" id="ProtNLM"/>
    </source>
</evidence>
<feature type="region of interest" description="Disordered" evidence="2">
    <location>
        <begin position="846"/>
        <end position="891"/>
    </location>
</feature>
<feature type="region of interest" description="Disordered" evidence="2">
    <location>
        <begin position="903"/>
        <end position="966"/>
    </location>
</feature>
<sequence length="966" mass="105963">MATLVTTPSLQRLLSLLLAFEKSILSATTDTPANFIEKIDSITAKYHETMAALEADTDDIMNKYPDSCDFSIAMADLFINADDENRMPTQEEVVLAVQAYKSSVGEEFTHPLLNDPARPLRKRKAPTQYSDDEDGFGEEDRQDFQETGKRTQMGGGINDDEDSDYEPTQRTRMSERSNEDGDSDLEPTQMTQMSHHSEDLNVQDNEDLNELEPKPKAQKFEYDSDNIDIYQDHISHIDPVFPSEDQCAKCLKSGFRCYEYAQPTTKRACRRCVRLRVGCSTSWRRTKGRRFKKARVVSLSKVQVTSRKPRNAAKKKRSSGNSTAGKTASRANLPSNIPQMDNLCARLIAVENSQKTFKSQISTLQSSIKGFEVDLETSNAYIETNISSMHTEIKEQLGTIHNIEYRIDKRLDSHHEQLAAVRDQLDVHEARIENHSQQLVGVREELRVMAAATSDMARSTRDVMANLEKTMTTTFKEVFTNTFGNNTLESRVRRVIHDIASTSPLTTSSNNTGSSAATSIAPASLILSSSPIAPQDVQTAQVIWSVIKERNDFFEEVIDVEQLEDQDVTPGVDGRGKVGVEKEKDQEAVRANTNKKQDEVTPYTQDGADASTHTQESADASTHTQESADASTHTQESADASTHTQDAVDHTSTEVKNTENRTDVELGPVKGFTDMASDVTAIKAAGGHEDQFMLKEPSGDAVKVTEHRLVAGVVAAVEGNVTDTALDKDFGADGDNDTVVNGGTAPDKERQEVGTEQGTGSEMVGGTTHDAERQDVEPERGTGSDKVGGTGNDQEHQDIDTERGMGSLDIGTERGTCPEVVLDNTNKVEGGVKGLPTGSETVADEASNLQGGVNHLDPVVEEDEDEEDGDHDSTAHPSREQTPVSNLTSLKHTNLLPEYMDIWSPGASTQMDSPRSPAVPSPTPTQLDHTETLEPDKPKRSRSRARSTGPTRQMPIRAGRGAGKLM</sequence>
<dbReference type="EMBL" id="JAFIQS010000009">
    <property type="protein sequence ID" value="KAG5165824.1"/>
    <property type="molecule type" value="Genomic_DNA"/>
</dbReference>
<gene>
    <name evidence="4" type="ORF">JR316_009410</name>
</gene>
<feature type="compositionally biased region" description="Acidic residues" evidence="2">
    <location>
        <begin position="859"/>
        <end position="870"/>
    </location>
</feature>
<feature type="signal peptide" evidence="3">
    <location>
        <begin position="1"/>
        <end position="26"/>
    </location>
</feature>
<feature type="compositionally biased region" description="Basic residues" evidence="2">
    <location>
        <begin position="307"/>
        <end position="318"/>
    </location>
</feature>
<feature type="compositionally biased region" description="Basic and acidic residues" evidence="2">
    <location>
        <begin position="793"/>
        <end position="803"/>
    </location>
</feature>
<feature type="region of interest" description="Disordered" evidence="2">
    <location>
        <begin position="108"/>
        <end position="197"/>
    </location>
</feature>
<feature type="compositionally biased region" description="Basic and acidic residues" evidence="2">
    <location>
        <begin position="138"/>
        <end position="149"/>
    </location>
</feature>
<feature type="compositionally biased region" description="Basic and acidic residues" evidence="2">
    <location>
        <begin position="574"/>
        <end position="588"/>
    </location>
</feature>
<name>A0A8H7XUN2_PSICU</name>
<feature type="chain" id="PRO_5035003442" description="Zn(2)-C6 fungal-type domain-containing protein" evidence="3">
    <location>
        <begin position="27"/>
        <end position="966"/>
    </location>
</feature>
<evidence type="ECO:0000256" key="1">
    <source>
        <dbReference type="SAM" id="Coils"/>
    </source>
</evidence>
<reference evidence="4" key="1">
    <citation type="submission" date="2021-02" db="EMBL/GenBank/DDBJ databases">
        <title>Psilocybe cubensis genome.</title>
        <authorList>
            <person name="Mckernan K.J."/>
            <person name="Crawford S."/>
            <person name="Trippe A."/>
            <person name="Kane L.T."/>
            <person name="Mclaughlin S."/>
        </authorList>
    </citation>
    <scope>NUCLEOTIDE SEQUENCE [LARGE SCALE GENOMIC DNA]</scope>
    <source>
        <strain evidence="4">MGC-MH-2018</strain>
    </source>
</reference>
<accession>A0A8H7XUN2</accession>
<feature type="compositionally biased region" description="Polar residues" evidence="2">
    <location>
        <begin position="319"/>
        <end position="335"/>
    </location>
</feature>
<feature type="compositionally biased region" description="Basic and acidic residues" evidence="2">
    <location>
        <begin position="769"/>
        <end position="783"/>
    </location>
</feature>
<dbReference type="AlphaFoldDB" id="A0A8H7XUN2"/>
<feature type="region of interest" description="Disordered" evidence="2">
    <location>
        <begin position="728"/>
        <end position="815"/>
    </location>
</feature>